<evidence type="ECO:0000313" key="2">
    <source>
        <dbReference type="EMBL" id="MBC8542757.1"/>
    </source>
</evidence>
<accession>A0A926DS15</accession>
<dbReference type="AlphaFoldDB" id="A0A926DS15"/>
<dbReference type="CDD" id="cd05819">
    <property type="entry name" value="NHL"/>
    <property type="match status" value="1"/>
</dbReference>
<feature type="domain" description="SMP-30/Gluconolactonase/LRE-like region" evidence="1">
    <location>
        <begin position="19"/>
        <end position="175"/>
    </location>
</feature>
<dbReference type="GO" id="GO:0008270">
    <property type="term" value="F:zinc ion binding"/>
    <property type="evidence" value="ECO:0007669"/>
    <property type="project" value="UniProtKB-KW"/>
</dbReference>
<dbReference type="Proteomes" id="UP000657006">
    <property type="component" value="Unassembled WGS sequence"/>
</dbReference>
<evidence type="ECO:0000313" key="3">
    <source>
        <dbReference type="Proteomes" id="UP000657006"/>
    </source>
</evidence>
<dbReference type="RefSeq" id="WP_249289427.1">
    <property type="nucleotide sequence ID" value="NZ_JACRSQ010000004.1"/>
</dbReference>
<dbReference type="GO" id="GO:0000209">
    <property type="term" value="P:protein polyubiquitination"/>
    <property type="evidence" value="ECO:0007669"/>
    <property type="project" value="TreeGrafter"/>
</dbReference>
<dbReference type="GO" id="GO:0061630">
    <property type="term" value="F:ubiquitin protein ligase activity"/>
    <property type="evidence" value="ECO:0007669"/>
    <property type="project" value="TreeGrafter"/>
</dbReference>
<protein>
    <submittedName>
        <fullName evidence="2">NHL repeat-containing protein</fullName>
    </submittedName>
</protein>
<dbReference type="InterPro" id="IPR011042">
    <property type="entry name" value="6-blade_b-propeller_TolB-like"/>
</dbReference>
<organism evidence="2 3">
    <name type="scientific">Bianquea renquensis</name>
    <dbReference type="NCBI Taxonomy" id="2763661"/>
    <lineage>
        <taxon>Bacteria</taxon>
        <taxon>Bacillati</taxon>
        <taxon>Bacillota</taxon>
        <taxon>Clostridia</taxon>
        <taxon>Eubacteriales</taxon>
        <taxon>Bianqueaceae</taxon>
        <taxon>Bianquea</taxon>
    </lineage>
</organism>
<dbReference type="InterPro" id="IPR050952">
    <property type="entry name" value="TRIM-NHL_E3_ligases"/>
</dbReference>
<dbReference type="Gene3D" id="2.120.10.30">
    <property type="entry name" value="TolB, C-terminal domain"/>
    <property type="match status" value="2"/>
</dbReference>
<dbReference type="SUPFAM" id="SSF101898">
    <property type="entry name" value="NHL repeat"/>
    <property type="match status" value="1"/>
</dbReference>
<name>A0A926DS15_9FIRM</name>
<reference evidence="2" key="1">
    <citation type="submission" date="2020-08" db="EMBL/GenBank/DDBJ databases">
        <title>Genome public.</title>
        <authorList>
            <person name="Liu C."/>
            <person name="Sun Q."/>
        </authorList>
    </citation>
    <scope>NUCLEOTIDE SEQUENCE</scope>
    <source>
        <strain evidence="2">NSJ-32</strain>
    </source>
</reference>
<sequence>MTPVIEQIVHKENGLSYPSGLAYDQEDHVLYIVDMRGKRVRQLDLDRKSLWTIRDERGVIAFPLAITLYKEGLLVTDTKKKAILQYTKLGWRQFEIDTGNERPLQFPGSIAADESGNVYVADFTTDRICRIDGNTRKLTVLRDIRCHQPYGIFVRHQTLYVTDTGNKRILQYDLRMRTLFPYCEGISSIAVAVHPNGRIYVSENRKLYQFDPRSKSLSLLLDASTWKQFSYPKLCHIGSLCIQNEADLIFTDTIKNTVYRLSLQQ</sequence>
<dbReference type="EMBL" id="JACRSQ010000004">
    <property type="protein sequence ID" value="MBC8542757.1"/>
    <property type="molecule type" value="Genomic_DNA"/>
</dbReference>
<evidence type="ECO:0000259" key="1">
    <source>
        <dbReference type="Pfam" id="PF08450"/>
    </source>
</evidence>
<dbReference type="PANTHER" id="PTHR24104:SF25">
    <property type="entry name" value="PROTEIN LIN-41"/>
    <property type="match status" value="1"/>
</dbReference>
<comment type="caution">
    <text evidence="2">The sequence shown here is derived from an EMBL/GenBank/DDBJ whole genome shotgun (WGS) entry which is preliminary data.</text>
</comment>
<keyword evidence="3" id="KW-1185">Reference proteome</keyword>
<dbReference type="Pfam" id="PF08450">
    <property type="entry name" value="SGL"/>
    <property type="match status" value="1"/>
</dbReference>
<proteinExistence type="predicted"/>
<dbReference type="GO" id="GO:0043161">
    <property type="term" value="P:proteasome-mediated ubiquitin-dependent protein catabolic process"/>
    <property type="evidence" value="ECO:0007669"/>
    <property type="project" value="TreeGrafter"/>
</dbReference>
<dbReference type="InterPro" id="IPR013658">
    <property type="entry name" value="SGL"/>
</dbReference>
<dbReference type="PANTHER" id="PTHR24104">
    <property type="entry name" value="E3 UBIQUITIN-PROTEIN LIGASE NHLRC1-RELATED"/>
    <property type="match status" value="1"/>
</dbReference>
<gene>
    <name evidence="2" type="ORF">H8730_04245</name>
</gene>